<accession>A0A2P2QTF6</accession>
<dbReference type="EMBL" id="GGEC01089818">
    <property type="protein sequence ID" value="MBX70302.1"/>
    <property type="molecule type" value="Transcribed_RNA"/>
</dbReference>
<name>A0A2P2QTF6_RHIMU</name>
<protein>
    <submittedName>
        <fullName evidence="1">Uncharacterized protein</fullName>
    </submittedName>
</protein>
<reference evidence="1" key="1">
    <citation type="submission" date="2018-02" db="EMBL/GenBank/DDBJ databases">
        <title>Rhizophora mucronata_Transcriptome.</title>
        <authorList>
            <person name="Meera S.P."/>
            <person name="Sreeshan A."/>
            <person name="Augustine A."/>
        </authorList>
    </citation>
    <scope>NUCLEOTIDE SEQUENCE</scope>
    <source>
        <tissue evidence="1">Leaf</tissue>
    </source>
</reference>
<proteinExistence type="predicted"/>
<sequence length="44" mass="5229">MIYSVRLGFHQKANYFLYRSFCCFHGEELWTFMSSTLSSHVNSC</sequence>
<dbReference type="AlphaFoldDB" id="A0A2P2QTF6"/>
<organism evidence="1">
    <name type="scientific">Rhizophora mucronata</name>
    <name type="common">Asiatic mangrove</name>
    <dbReference type="NCBI Taxonomy" id="61149"/>
    <lineage>
        <taxon>Eukaryota</taxon>
        <taxon>Viridiplantae</taxon>
        <taxon>Streptophyta</taxon>
        <taxon>Embryophyta</taxon>
        <taxon>Tracheophyta</taxon>
        <taxon>Spermatophyta</taxon>
        <taxon>Magnoliopsida</taxon>
        <taxon>eudicotyledons</taxon>
        <taxon>Gunneridae</taxon>
        <taxon>Pentapetalae</taxon>
        <taxon>rosids</taxon>
        <taxon>fabids</taxon>
        <taxon>Malpighiales</taxon>
        <taxon>Rhizophoraceae</taxon>
        <taxon>Rhizophora</taxon>
    </lineage>
</organism>
<evidence type="ECO:0000313" key="1">
    <source>
        <dbReference type="EMBL" id="MBX70302.1"/>
    </source>
</evidence>